<reference evidence="3 5" key="2">
    <citation type="submission" date="2018-06" db="EMBL/GenBank/DDBJ databases">
        <authorList>
            <consortium name="Pathogen Informatics"/>
            <person name="Doyle S."/>
        </authorList>
    </citation>
    <scope>NUCLEOTIDE SEQUENCE [LARGE SCALE GENOMIC DNA]</scope>
    <source>
        <strain evidence="3 5">NCTC11991</strain>
    </source>
</reference>
<name>A0A378LBU1_9GAMM</name>
<reference evidence="2 4" key="1">
    <citation type="submission" date="2015-11" db="EMBL/GenBank/DDBJ databases">
        <title>Genomic analysis of 38 Legionella species identifies large and diverse effector repertoires.</title>
        <authorList>
            <person name="Burstein D."/>
            <person name="Amaro F."/>
            <person name="Zusman T."/>
            <person name="Lifshitz Z."/>
            <person name="Cohen O."/>
            <person name="Gilbert J.A."/>
            <person name="Pupko T."/>
            <person name="Shuman H.A."/>
            <person name="Segal G."/>
        </authorList>
    </citation>
    <scope>NUCLEOTIDE SEQUENCE [LARGE SCALE GENOMIC DNA]</scope>
    <source>
        <strain evidence="2 4">SC-18-C9</strain>
    </source>
</reference>
<evidence type="ECO:0000313" key="4">
    <source>
        <dbReference type="Proteomes" id="UP000054820"/>
    </source>
</evidence>
<evidence type="ECO:0000313" key="5">
    <source>
        <dbReference type="Proteomes" id="UP000255110"/>
    </source>
</evidence>
<dbReference type="EMBL" id="LNYZ01000001">
    <property type="protein sequence ID" value="KTD81102.1"/>
    <property type="molecule type" value="Genomic_DNA"/>
</dbReference>
<dbReference type="SMART" id="SM00953">
    <property type="entry name" value="RES"/>
    <property type="match status" value="1"/>
</dbReference>
<evidence type="ECO:0000313" key="3">
    <source>
        <dbReference type="EMBL" id="STY23209.1"/>
    </source>
</evidence>
<dbReference type="Proteomes" id="UP000255110">
    <property type="component" value="Unassembled WGS sequence"/>
</dbReference>
<gene>
    <name evidence="2" type="ORF">Lstg_0329</name>
    <name evidence="3" type="ORF">NCTC11991_01813</name>
</gene>
<feature type="domain" description="RES" evidence="1">
    <location>
        <begin position="67"/>
        <end position="202"/>
    </location>
</feature>
<dbReference type="InterPro" id="IPR014914">
    <property type="entry name" value="RES_dom"/>
</dbReference>
<evidence type="ECO:0000313" key="2">
    <source>
        <dbReference type="EMBL" id="KTD81102.1"/>
    </source>
</evidence>
<protein>
    <submittedName>
        <fullName evidence="2 3">RES domain</fullName>
    </submittedName>
</protein>
<dbReference type="Pfam" id="PF08808">
    <property type="entry name" value="RES"/>
    <property type="match status" value="1"/>
</dbReference>
<dbReference type="Proteomes" id="UP000054820">
    <property type="component" value="Unassembled WGS sequence"/>
</dbReference>
<evidence type="ECO:0000259" key="1">
    <source>
        <dbReference type="SMART" id="SM00953"/>
    </source>
</evidence>
<sequence>MNIWKLCEGNQFISTISVEPWRVVEDQHILSSRDLVDSIEEHDLLEELIEESKPLIEKRKDYLIFTPFRYPPLKYGSRFGSTFEPSLWYGSLQLETAFTEVAYYRLKFFEDTSADLGYVEISMTAFTAFIVSNRGIDLTDKPFNQYTQYISDKSTYDYSHLLGTHMREDNIEVFIYSSARTAEMTKNIAAFTQSVFQRKKNQYVNNEQKWKCFANRHSIEFTRMELKGNKRFSFSEDYFL</sequence>
<dbReference type="AlphaFoldDB" id="A0A378LBU1"/>
<accession>A0A378LBU1</accession>
<organism evidence="3 5">
    <name type="scientific">Legionella steigerwaltii</name>
    <dbReference type="NCBI Taxonomy" id="460"/>
    <lineage>
        <taxon>Bacteria</taxon>
        <taxon>Pseudomonadati</taxon>
        <taxon>Pseudomonadota</taxon>
        <taxon>Gammaproteobacteria</taxon>
        <taxon>Legionellales</taxon>
        <taxon>Legionellaceae</taxon>
        <taxon>Legionella</taxon>
    </lineage>
</organism>
<dbReference type="RefSeq" id="WP_058475914.1">
    <property type="nucleotide sequence ID" value="NZ_CAAAIO010000003.1"/>
</dbReference>
<dbReference type="STRING" id="460.Lstg_0329"/>
<proteinExistence type="predicted"/>
<dbReference type="EMBL" id="UGOY01000001">
    <property type="protein sequence ID" value="STY23209.1"/>
    <property type="molecule type" value="Genomic_DNA"/>
</dbReference>
<dbReference type="OrthoDB" id="9799238at2"/>
<keyword evidence="4" id="KW-1185">Reference proteome</keyword>